<dbReference type="HAMAP" id="MF_01808">
    <property type="entry name" value="Recomb_XerC_XerD"/>
    <property type="match status" value="1"/>
</dbReference>
<comment type="caution">
    <text evidence="12">The sequence shown here is derived from an EMBL/GenBank/DDBJ whole genome shotgun (WGS) entry which is preliminary data.</text>
</comment>
<evidence type="ECO:0000256" key="9">
    <source>
        <dbReference type="HAMAP-Rule" id="MF_01808"/>
    </source>
</evidence>
<dbReference type="InterPro" id="IPR010998">
    <property type="entry name" value="Integrase_recombinase_N"/>
</dbReference>
<comment type="similarity">
    <text evidence="9">Belongs to the 'phage' integrase family. XerC subfamily.</text>
</comment>
<evidence type="ECO:0000256" key="7">
    <source>
        <dbReference type="ARBA" id="ARBA00023172"/>
    </source>
</evidence>
<gene>
    <name evidence="9 12" type="primary">xerC</name>
    <name evidence="12" type="ORF">GCM10011399_34560</name>
</gene>
<evidence type="ECO:0000256" key="5">
    <source>
        <dbReference type="ARBA" id="ARBA00022908"/>
    </source>
</evidence>
<dbReference type="GO" id="GO:0051301">
    <property type="term" value="P:cell division"/>
    <property type="evidence" value="ECO:0007669"/>
    <property type="project" value="UniProtKB-KW"/>
</dbReference>
<dbReference type="GO" id="GO:0007059">
    <property type="term" value="P:chromosome segregation"/>
    <property type="evidence" value="ECO:0007669"/>
    <property type="project" value="UniProtKB-UniRule"/>
</dbReference>
<feature type="active site" evidence="9">
    <location>
        <position position="285"/>
    </location>
</feature>
<dbReference type="RefSeq" id="WP_188680592.1">
    <property type="nucleotide sequence ID" value="NZ_BMGP01000007.1"/>
</dbReference>
<dbReference type="GO" id="GO:0006313">
    <property type="term" value="P:DNA transposition"/>
    <property type="evidence" value="ECO:0007669"/>
    <property type="project" value="UniProtKB-UniRule"/>
</dbReference>
<dbReference type="PANTHER" id="PTHR30349:SF77">
    <property type="entry name" value="TYROSINE RECOMBINASE XERC"/>
    <property type="match status" value="1"/>
</dbReference>
<keyword evidence="3 9" id="KW-0132">Cell division</keyword>
<dbReference type="InterPro" id="IPR050090">
    <property type="entry name" value="Tyrosine_recombinase_XerCD"/>
</dbReference>
<feature type="active site" evidence="9">
    <location>
        <position position="288"/>
    </location>
</feature>
<feature type="domain" description="Tyr recombinase" evidence="10">
    <location>
        <begin position="140"/>
        <end position="333"/>
    </location>
</feature>
<accession>A0A917BH41</accession>
<dbReference type="SUPFAM" id="SSF47823">
    <property type="entry name" value="lambda integrase-like, N-terminal domain"/>
    <property type="match status" value="1"/>
</dbReference>
<keyword evidence="4 9" id="KW-0159">Chromosome partition</keyword>
<evidence type="ECO:0000256" key="4">
    <source>
        <dbReference type="ARBA" id="ARBA00022829"/>
    </source>
</evidence>
<dbReference type="InterPro" id="IPR011010">
    <property type="entry name" value="DNA_brk_join_enz"/>
</dbReference>
<evidence type="ECO:0000256" key="3">
    <source>
        <dbReference type="ARBA" id="ARBA00022618"/>
    </source>
</evidence>
<keyword evidence="6 9" id="KW-0238">DNA-binding</keyword>
<feature type="active site" evidence="9">
    <location>
        <position position="184"/>
    </location>
</feature>
<feature type="active site" description="O-(3'-phospho-DNA)-tyrosine intermediate" evidence="9">
    <location>
        <position position="320"/>
    </location>
</feature>
<sequence length="339" mass="36700">MNLDESIDDFVSYLELERGYSPNTIRSYSSDLANLRTFARSRGVAAPSAAHAPANASVGGVGAVAESLPVERRASGARDDELTLELLRDWLWAASTQGLSKATLARRSATVKSFSAWLTRTERQPIDAAVRLRAPKPDRALPRVLSVGSMSVIFDVLEQRSAEGDPVAERDRAIVELLYASALRVSELVGIDIDDLDHERRTVLVTGKGSKQRVVPFGAPADEAVTHYQRNGRPLLLARASEAGTRPTAALFLNTRGTRLGTRAVYTLVSDLLQRVPGGGPEGPHAFRHTAATHLLDGGADLRAVQEMLGHASLGTTQIYTHVTTERLRQTYLAAHPRA</sequence>
<evidence type="ECO:0000313" key="12">
    <source>
        <dbReference type="EMBL" id="GGF38779.1"/>
    </source>
</evidence>
<dbReference type="PROSITE" id="PS51898">
    <property type="entry name" value="TYR_RECOMBINASE"/>
    <property type="match status" value="1"/>
</dbReference>
<dbReference type="Gene3D" id="1.10.443.10">
    <property type="entry name" value="Intergrase catalytic core"/>
    <property type="match status" value="1"/>
</dbReference>
<dbReference type="InterPro" id="IPR004107">
    <property type="entry name" value="Integrase_SAM-like_N"/>
</dbReference>
<comment type="function">
    <text evidence="9">Site-specific tyrosine recombinase, which acts by catalyzing the cutting and rejoining of the recombining DNA molecules. The XerC-XerD complex is essential to convert dimers of the bacterial chromosome into monomers to permit their segregation at cell division. It also contributes to the segregational stability of plasmids.</text>
</comment>
<dbReference type="GO" id="GO:0005737">
    <property type="term" value="C:cytoplasm"/>
    <property type="evidence" value="ECO:0007669"/>
    <property type="project" value="UniProtKB-SubCell"/>
</dbReference>
<dbReference type="SUPFAM" id="SSF56349">
    <property type="entry name" value="DNA breaking-rejoining enzymes"/>
    <property type="match status" value="1"/>
</dbReference>
<comment type="subunit">
    <text evidence="9">Forms a cyclic heterotetrameric complex composed of two molecules of XerC and two molecules of XerD.</text>
</comment>
<dbReference type="InterPro" id="IPR002104">
    <property type="entry name" value="Integrase_catalytic"/>
</dbReference>
<feature type="domain" description="Core-binding (CB)" evidence="11">
    <location>
        <begin position="1"/>
        <end position="119"/>
    </location>
</feature>
<organism evidence="12 13">
    <name type="scientific">Subtercola lobariae</name>
    <dbReference type="NCBI Taxonomy" id="1588641"/>
    <lineage>
        <taxon>Bacteria</taxon>
        <taxon>Bacillati</taxon>
        <taxon>Actinomycetota</taxon>
        <taxon>Actinomycetes</taxon>
        <taxon>Micrococcales</taxon>
        <taxon>Microbacteriaceae</taxon>
        <taxon>Subtercola</taxon>
    </lineage>
</organism>
<evidence type="ECO:0000313" key="13">
    <source>
        <dbReference type="Proteomes" id="UP000598775"/>
    </source>
</evidence>
<dbReference type="Pfam" id="PF00589">
    <property type="entry name" value="Phage_integrase"/>
    <property type="match status" value="1"/>
</dbReference>
<evidence type="ECO:0000256" key="6">
    <source>
        <dbReference type="ARBA" id="ARBA00023125"/>
    </source>
</evidence>
<keyword evidence="8 9" id="KW-0131">Cell cycle</keyword>
<evidence type="ECO:0000259" key="11">
    <source>
        <dbReference type="PROSITE" id="PS51900"/>
    </source>
</evidence>
<dbReference type="EMBL" id="BMGP01000007">
    <property type="protein sequence ID" value="GGF38779.1"/>
    <property type="molecule type" value="Genomic_DNA"/>
</dbReference>
<evidence type="ECO:0000259" key="10">
    <source>
        <dbReference type="PROSITE" id="PS51898"/>
    </source>
</evidence>
<dbReference type="InterPro" id="IPR023009">
    <property type="entry name" value="Tyrosine_recombinase_XerC/XerD"/>
</dbReference>
<dbReference type="GO" id="GO:0003677">
    <property type="term" value="F:DNA binding"/>
    <property type="evidence" value="ECO:0007669"/>
    <property type="project" value="UniProtKB-UniRule"/>
</dbReference>
<evidence type="ECO:0000256" key="2">
    <source>
        <dbReference type="ARBA" id="ARBA00022490"/>
    </source>
</evidence>
<reference evidence="12 13" key="1">
    <citation type="journal article" date="2014" name="Int. J. Syst. Evol. Microbiol.">
        <title>Complete genome sequence of Corynebacterium casei LMG S-19264T (=DSM 44701T), isolated from a smear-ripened cheese.</title>
        <authorList>
            <consortium name="US DOE Joint Genome Institute (JGI-PGF)"/>
            <person name="Walter F."/>
            <person name="Albersmeier A."/>
            <person name="Kalinowski J."/>
            <person name="Ruckert C."/>
        </authorList>
    </citation>
    <scope>NUCLEOTIDE SEQUENCE [LARGE SCALE GENOMIC DNA]</scope>
    <source>
        <strain evidence="12 13">CGMCC 1.12976</strain>
    </source>
</reference>
<proteinExistence type="inferred from homology"/>
<name>A0A917BH41_9MICO</name>
<dbReference type="InterPro" id="IPR013762">
    <property type="entry name" value="Integrase-like_cat_sf"/>
</dbReference>
<evidence type="ECO:0000256" key="8">
    <source>
        <dbReference type="ARBA" id="ARBA00023306"/>
    </source>
</evidence>
<feature type="active site" evidence="9">
    <location>
        <position position="208"/>
    </location>
</feature>
<keyword evidence="13" id="KW-1185">Reference proteome</keyword>
<dbReference type="AlphaFoldDB" id="A0A917BH41"/>
<dbReference type="CDD" id="cd00798">
    <property type="entry name" value="INT_XerDC_C"/>
    <property type="match status" value="1"/>
</dbReference>
<feature type="active site" evidence="9">
    <location>
        <position position="311"/>
    </location>
</feature>
<keyword evidence="5 9" id="KW-0229">DNA integration</keyword>
<protein>
    <recommendedName>
        <fullName evidence="9">Tyrosine recombinase XerC</fullName>
    </recommendedName>
</protein>
<keyword evidence="7 9" id="KW-0233">DNA recombination</keyword>
<dbReference type="Pfam" id="PF02899">
    <property type="entry name" value="Phage_int_SAM_1"/>
    <property type="match status" value="1"/>
</dbReference>
<dbReference type="PROSITE" id="PS51900">
    <property type="entry name" value="CB"/>
    <property type="match status" value="1"/>
</dbReference>
<dbReference type="PANTHER" id="PTHR30349">
    <property type="entry name" value="PHAGE INTEGRASE-RELATED"/>
    <property type="match status" value="1"/>
</dbReference>
<comment type="subcellular location">
    <subcellularLocation>
        <location evidence="1 9">Cytoplasm</location>
    </subcellularLocation>
</comment>
<dbReference type="Gene3D" id="1.10.150.130">
    <property type="match status" value="1"/>
</dbReference>
<evidence type="ECO:0000256" key="1">
    <source>
        <dbReference type="ARBA" id="ARBA00004496"/>
    </source>
</evidence>
<keyword evidence="2 9" id="KW-0963">Cytoplasm</keyword>
<dbReference type="Proteomes" id="UP000598775">
    <property type="component" value="Unassembled WGS sequence"/>
</dbReference>
<dbReference type="GO" id="GO:0009037">
    <property type="term" value="F:tyrosine-based site-specific recombinase activity"/>
    <property type="evidence" value="ECO:0007669"/>
    <property type="project" value="UniProtKB-UniRule"/>
</dbReference>
<dbReference type="InterPro" id="IPR044068">
    <property type="entry name" value="CB"/>
</dbReference>